<feature type="region of interest" description="Disordered" evidence="3">
    <location>
        <begin position="243"/>
        <end position="281"/>
    </location>
</feature>
<dbReference type="InterPro" id="IPR006840">
    <property type="entry name" value="ChaC"/>
</dbReference>
<dbReference type="PANTHER" id="PTHR12192:SF2">
    <property type="entry name" value="GLUTATHIONE-SPECIFIC GAMMA-GLUTAMYLCYCLOTRANSFERASE 2"/>
    <property type="match status" value="1"/>
</dbReference>
<evidence type="ECO:0000256" key="2">
    <source>
        <dbReference type="ARBA" id="ARBA00023239"/>
    </source>
</evidence>
<dbReference type="Pfam" id="PF04752">
    <property type="entry name" value="ChaC"/>
    <property type="match status" value="1"/>
</dbReference>
<gene>
    <name evidence="4" type="ORF">M011DRAFT_412258</name>
</gene>
<evidence type="ECO:0000256" key="1">
    <source>
        <dbReference type="ARBA" id="ARBA00012344"/>
    </source>
</evidence>
<keyword evidence="5" id="KW-1185">Reference proteome</keyword>
<organism evidence="4 5">
    <name type="scientific">Sporormia fimetaria CBS 119925</name>
    <dbReference type="NCBI Taxonomy" id="1340428"/>
    <lineage>
        <taxon>Eukaryota</taxon>
        <taxon>Fungi</taxon>
        <taxon>Dikarya</taxon>
        <taxon>Ascomycota</taxon>
        <taxon>Pezizomycotina</taxon>
        <taxon>Dothideomycetes</taxon>
        <taxon>Pleosporomycetidae</taxon>
        <taxon>Pleosporales</taxon>
        <taxon>Sporormiaceae</taxon>
        <taxon>Sporormia</taxon>
    </lineage>
</organism>
<dbReference type="CDD" id="cd06661">
    <property type="entry name" value="GGCT_like"/>
    <property type="match status" value="1"/>
</dbReference>
<dbReference type="GO" id="GO:0005737">
    <property type="term" value="C:cytoplasm"/>
    <property type="evidence" value="ECO:0007669"/>
    <property type="project" value="TreeGrafter"/>
</dbReference>
<dbReference type="InterPro" id="IPR013024">
    <property type="entry name" value="GGCT-like"/>
</dbReference>
<keyword evidence="2" id="KW-0456">Lyase</keyword>
<feature type="region of interest" description="Disordered" evidence="3">
    <location>
        <begin position="129"/>
        <end position="156"/>
    </location>
</feature>
<dbReference type="Gene3D" id="3.10.490.10">
    <property type="entry name" value="Gamma-glutamyl cyclotransferase-like"/>
    <property type="match status" value="1"/>
</dbReference>
<dbReference type="Proteomes" id="UP000799440">
    <property type="component" value="Unassembled WGS sequence"/>
</dbReference>
<protein>
    <recommendedName>
        <fullName evidence="1">glutathione-specific gamma-glutamylcyclotransferase</fullName>
        <ecNumber evidence="1">4.3.2.7</ecNumber>
    </recommendedName>
</protein>
<accession>A0A6A6UYP7</accession>
<dbReference type="EC" id="4.3.2.7" evidence="1"/>
<sequence length="281" mass="31357">MADAAEHQKQVEEFGSKNDFWLFGYGSLIWKPPPHYDQRIPGYIEGYVRRFWQASEDHRGTPSAPGRVVTLITREHWSTLPDPHPTAPSRVWGVAYHIPTQHVNEVRNYLDIREINGYSIQFTPFHPTPSSPISTHITSDPTSFPPSPSPNNPSTGIQISTTISAAAVPITCLVYIGLPSNPQFAGPQDVDDLAKHILRSKGPSGENREYLFLLERGLQELGSESSDEHVRDLAARCRELERDEEVERGVEGMTVGDGEEEGIGEPLHRAGTTEEIEEVEK</sequence>
<dbReference type="GO" id="GO:0006751">
    <property type="term" value="P:glutathione catabolic process"/>
    <property type="evidence" value="ECO:0007669"/>
    <property type="project" value="InterPro"/>
</dbReference>
<dbReference type="EMBL" id="MU006606">
    <property type="protein sequence ID" value="KAF2742594.1"/>
    <property type="molecule type" value="Genomic_DNA"/>
</dbReference>
<feature type="compositionally biased region" description="Low complexity" evidence="3">
    <location>
        <begin position="131"/>
        <end position="142"/>
    </location>
</feature>
<evidence type="ECO:0000313" key="4">
    <source>
        <dbReference type="EMBL" id="KAF2742594.1"/>
    </source>
</evidence>
<reference evidence="4" key="1">
    <citation type="journal article" date="2020" name="Stud. Mycol.">
        <title>101 Dothideomycetes genomes: a test case for predicting lifestyles and emergence of pathogens.</title>
        <authorList>
            <person name="Haridas S."/>
            <person name="Albert R."/>
            <person name="Binder M."/>
            <person name="Bloem J."/>
            <person name="Labutti K."/>
            <person name="Salamov A."/>
            <person name="Andreopoulos B."/>
            <person name="Baker S."/>
            <person name="Barry K."/>
            <person name="Bills G."/>
            <person name="Bluhm B."/>
            <person name="Cannon C."/>
            <person name="Castanera R."/>
            <person name="Culley D."/>
            <person name="Daum C."/>
            <person name="Ezra D."/>
            <person name="Gonzalez J."/>
            <person name="Henrissat B."/>
            <person name="Kuo A."/>
            <person name="Liang C."/>
            <person name="Lipzen A."/>
            <person name="Lutzoni F."/>
            <person name="Magnuson J."/>
            <person name="Mondo S."/>
            <person name="Nolan M."/>
            <person name="Ohm R."/>
            <person name="Pangilinan J."/>
            <person name="Park H.-J."/>
            <person name="Ramirez L."/>
            <person name="Alfaro M."/>
            <person name="Sun H."/>
            <person name="Tritt A."/>
            <person name="Yoshinaga Y."/>
            <person name="Zwiers L.-H."/>
            <person name="Turgeon B."/>
            <person name="Goodwin S."/>
            <person name="Spatafora J."/>
            <person name="Crous P."/>
            <person name="Grigoriev I."/>
        </authorList>
    </citation>
    <scope>NUCLEOTIDE SEQUENCE</scope>
    <source>
        <strain evidence="4">CBS 119925</strain>
    </source>
</reference>
<dbReference type="PANTHER" id="PTHR12192">
    <property type="entry name" value="CATION TRANSPORT PROTEIN CHAC-RELATED"/>
    <property type="match status" value="1"/>
</dbReference>
<proteinExistence type="predicted"/>
<dbReference type="FunFam" id="3.10.490.10:FF:000021">
    <property type="entry name" value="Gamma-glutamylcyclotransferase"/>
    <property type="match status" value="1"/>
</dbReference>
<dbReference type="OrthoDB" id="1933483at2759"/>
<name>A0A6A6UYP7_9PLEO</name>
<evidence type="ECO:0000313" key="5">
    <source>
        <dbReference type="Proteomes" id="UP000799440"/>
    </source>
</evidence>
<dbReference type="GO" id="GO:0061928">
    <property type="term" value="F:glutathione specific gamma-glutamylcyclotransferase activity"/>
    <property type="evidence" value="ECO:0007669"/>
    <property type="project" value="UniProtKB-EC"/>
</dbReference>
<evidence type="ECO:0000256" key="3">
    <source>
        <dbReference type="SAM" id="MobiDB-lite"/>
    </source>
</evidence>
<dbReference type="AlphaFoldDB" id="A0A6A6UYP7"/>